<comment type="caution">
    <text evidence="2">The sequence shown here is derived from an EMBL/GenBank/DDBJ whole genome shotgun (WGS) entry which is preliminary data.</text>
</comment>
<protein>
    <submittedName>
        <fullName evidence="2">Nuclease-related domain-containing protein</fullName>
    </submittedName>
</protein>
<organism evidence="2 3">
    <name type="scientific">Vogesella amnigena</name>
    <dbReference type="NCBI Taxonomy" id="1507449"/>
    <lineage>
        <taxon>Bacteria</taxon>
        <taxon>Pseudomonadati</taxon>
        <taxon>Pseudomonadota</taxon>
        <taxon>Betaproteobacteria</taxon>
        <taxon>Neisseriales</taxon>
        <taxon>Chromobacteriaceae</taxon>
        <taxon>Vogesella</taxon>
    </lineage>
</organism>
<dbReference type="Gene3D" id="3.40.50.300">
    <property type="entry name" value="P-loop containing nucleotide triphosphate hydrolases"/>
    <property type="match status" value="2"/>
</dbReference>
<reference evidence="3" key="1">
    <citation type="journal article" date="2019" name="Int. J. Syst. Evol. Microbiol.">
        <title>The Global Catalogue of Microorganisms (GCM) 10K type strain sequencing project: providing services to taxonomists for standard genome sequencing and annotation.</title>
        <authorList>
            <consortium name="The Broad Institute Genomics Platform"/>
            <consortium name="The Broad Institute Genome Sequencing Center for Infectious Disease"/>
            <person name="Wu L."/>
            <person name="Ma J."/>
        </authorList>
    </citation>
    <scope>NUCLEOTIDE SEQUENCE [LARGE SCALE GENOMIC DNA]</scope>
    <source>
        <strain evidence="3">KCTC 42195</strain>
    </source>
</reference>
<dbReference type="InterPro" id="IPR027417">
    <property type="entry name" value="P-loop_NTPase"/>
</dbReference>
<evidence type="ECO:0000259" key="1">
    <source>
        <dbReference type="Pfam" id="PF08378"/>
    </source>
</evidence>
<dbReference type="SUPFAM" id="SSF52540">
    <property type="entry name" value="P-loop containing nucleoside triphosphate hydrolases"/>
    <property type="match status" value="1"/>
</dbReference>
<sequence>MVPPLPPAGATGSEHDIFKLLERTEAGDAAIVFTSLNLSDHEYKKWGEIDFVIVTPEGLLAIEVKGGQVHCDERGIWRYESRGKRPIERAESPMAQVSSAYFALRDKYLYPHLDRKLVDAAPTGFGVIFARTSQRDAINRGIIGGTEMPAEIVATLEDLDSVHSITEMLSRFYSYWRSKSRRTLRRWTKDEVATIAGTMRPWFDRVIPLSLSAARVREEQLSLTVEQYGLLDFCDRSDRVLCTGGAGCGKTLIAVECLRREMHRDPILVTGTESLAAHLQASLVPDRSRVISFSELLKTPPSARHTYGCLIVDEGQQLTNPNALNVLSSIIRGGLKSGRWRWFSDPNNQVLEDCTFDKSSQQYLESLAFVGSLTRNCRNTPQIVSTVETVTGASIGSQNVRGQGPEVIFAAAPDPKKQIESAAATIRKWLQDPEIAPGEIVLVSTRAINESSIPEISRLAGIPWKNWAAGWNTSPFHRQALAAATINEFRGLEAPFIVICDVDKHADDPVKQLYLGMTRANFGLFVMADHDVITRAVTTAAQSKITT</sequence>
<accession>A0ABV7TR80</accession>
<dbReference type="EMBL" id="JBHRYH010000008">
    <property type="protein sequence ID" value="MFC3625173.1"/>
    <property type="molecule type" value="Genomic_DNA"/>
</dbReference>
<gene>
    <name evidence="2" type="ORF">ACFOKJ_03305</name>
</gene>
<dbReference type="Proteomes" id="UP001595636">
    <property type="component" value="Unassembled WGS sequence"/>
</dbReference>
<feature type="domain" description="NERD" evidence="1">
    <location>
        <begin position="13"/>
        <end position="108"/>
    </location>
</feature>
<name>A0ABV7TR80_9NEIS</name>
<dbReference type="InterPro" id="IPR011528">
    <property type="entry name" value="NERD"/>
</dbReference>
<proteinExistence type="predicted"/>
<dbReference type="Pfam" id="PF08378">
    <property type="entry name" value="NERD"/>
    <property type="match status" value="1"/>
</dbReference>
<dbReference type="RefSeq" id="WP_390276634.1">
    <property type="nucleotide sequence ID" value="NZ_JBHRYH010000008.1"/>
</dbReference>
<evidence type="ECO:0000313" key="3">
    <source>
        <dbReference type="Proteomes" id="UP001595636"/>
    </source>
</evidence>
<evidence type="ECO:0000313" key="2">
    <source>
        <dbReference type="EMBL" id="MFC3625173.1"/>
    </source>
</evidence>
<keyword evidence="3" id="KW-1185">Reference proteome</keyword>